<keyword evidence="2" id="KW-1185">Reference proteome</keyword>
<evidence type="ECO:0000313" key="1">
    <source>
        <dbReference type="EMBL" id="KLU05982.1"/>
    </source>
</evidence>
<dbReference type="Proteomes" id="UP000036367">
    <property type="component" value="Unassembled WGS sequence"/>
</dbReference>
<gene>
    <name evidence="1" type="ORF">RISK_001833</name>
</gene>
<evidence type="ECO:0000313" key="2">
    <source>
        <dbReference type="Proteomes" id="UP000036367"/>
    </source>
</evidence>
<protein>
    <submittedName>
        <fullName evidence="1">Uncharacterized protein</fullName>
    </submittedName>
</protein>
<name>A0A0J1BHG9_RHOIS</name>
<reference evidence="1" key="1">
    <citation type="submission" date="2015-05" db="EMBL/GenBank/DDBJ databases">
        <title>Permanent draft genome of Rhodopirellula islandicus K833.</title>
        <authorList>
            <person name="Kizina J."/>
            <person name="Richter M."/>
            <person name="Glockner F.O."/>
            <person name="Harder J."/>
        </authorList>
    </citation>
    <scope>NUCLEOTIDE SEQUENCE [LARGE SCALE GENOMIC DNA]</scope>
    <source>
        <strain evidence="1">K833</strain>
    </source>
</reference>
<comment type="caution">
    <text evidence="1">The sequence shown here is derived from an EMBL/GenBank/DDBJ whole genome shotgun (WGS) entry which is preliminary data.</text>
</comment>
<sequence>MIQYVSQISRSADGLSPTVTGDKPDAIVFRLTKATGQ</sequence>
<dbReference type="PATRIC" id="fig|595434.4.peg.1755"/>
<accession>A0A0J1BHG9</accession>
<dbReference type="AlphaFoldDB" id="A0A0J1BHG9"/>
<proteinExistence type="predicted"/>
<organism evidence="1 2">
    <name type="scientific">Rhodopirellula islandica</name>
    <dbReference type="NCBI Taxonomy" id="595434"/>
    <lineage>
        <taxon>Bacteria</taxon>
        <taxon>Pseudomonadati</taxon>
        <taxon>Planctomycetota</taxon>
        <taxon>Planctomycetia</taxon>
        <taxon>Pirellulales</taxon>
        <taxon>Pirellulaceae</taxon>
        <taxon>Rhodopirellula</taxon>
    </lineage>
</organism>
<dbReference type="EMBL" id="LECT01000016">
    <property type="protein sequence ID" value="KLU05982.1"/>
    <property type="molecule type" value="Genomic_DNA"/>
</dbReference>